<evidence type="ECO:0000256" key="1">
    <source>
        <dbReference type="ARBA" id="ARBA00004651"/>
    </source>
</evidence>
<dbReference type="InterPro" id="IPR050250">
    <property type="entry name" value="Macrolide_Exporter_MacB"/>
</dbReference>
<comment type="caution">
    <text evidence="9">The sequence shown here is derived from an EMBL/GenBank/DDBJ whole genome shotgun (WGS) entry which is preliminary data.</text>
</comment>
<feature type="transmembrane region" description="Helical" evidence="6">
    <location>
        <begin position="665"/>
        <end position="689"/>
    </location>
</feature>
<feature type="domain" description="MacB-like periplasmic core" evidence="8">
    <location>
        <begin position="22"/>
        <end position="250"/>
    </location>
</feature>
<name>A0A4U6CTF3_9BACT</name>
<evidence type="ECO:0000313" key="10">
    <source>
        <dbReference type="Proteomes" id="UP000304900"/>
    </source>
</evidence>
<feature type="domain" description="ABC3 transporter permease C-terminal" evidence="7">
    <location>
        <begin position="667"/>
        <end position="781"/>
    </location>
</feature>
<sequence length="788" mass="87791">MPMIRNYFKIAFRNLVNEKWYSLLNIGGMGIVLAVSILLFWWVRDELSYDNFHSDIEQIYRVNTRFGSETAENTFPDTPGAVSTAALKSIPGVRGAVRLSPYWARIFRVGNNTITEKGDLAYIDGDFINFFDGFTLLYGDKNNLFPTPASAILTRDLAIKYFGTANAVGKFFKNVENNQILTVGAVIEDSPDNTNFKQKMFLPMQAKVLPFREENNGDNLDESWIAYDFETFVKLDKTTNPEIVGQKITSIKKAARNKDNDAVLYFLQPFSQLHLYSPDGKSSGMQQVNLLGLIAFLLLSIGCINYVNLTTARASRRNREVGIRKVVGARSGQLAGQLMVESILTLSLSLVFAVLLIEIILPFYQEITGKTGQFSLIDFDSILILVGALLLTFLLAGIYPALMIAGFNPIQVLRGRSNQRNTLGLRKGLVVTQFALATILITSTLIIGSQLRFIRERNPGFNREHVFSFDGKKFALPLQQALSEQPFVKSVSTASDSPVNVLRGTGTVEWEGKDPKSMPIFAYTSIDPAFIPSFGIKILDGRNFDGSPSDSLHFMLNETAVRQMGLKNPLGKRIKVEGREGEIISIVKDFNIASIHETIRPLILSSRPQINNIVLVKTTGESATTALAAARKLWGEYAPEYPFDYKFLEAHYNDQYKSEQQTERLFNFFAGIAIVISCLGLLGLVSFAAEQRTKEIGVRKVLGASITSIITLLSKDFLKLICIAIVIAIPVAWYFMEKWLNNFAFKVDIDWKLFLAAGLLTLITAIVTISFQSIKAALMNPVTSLKSE</sequence>
<reference evidence="9 10" key="1">
    <citation type="submission" date="2019-05" db="EMBL/GenBank/DDBJ databases">
        <title>Dyadobacter AR-3-8 sp. nov., isolated from arctic soil.</title>
        <authorList>
            <person name="Chaudhary D.K."/>
        </authorList>
    </citation>
    <scope>NUCLEOTIDE SEQUENCE [LARGE SCALE GENOMIC DNA]</scope>
    <source>
        <strain evidence="9 10">AR-3-8</strain>
    </source>
</reference>
<feature type="transmembrane region" description="Helical" evidence="6">
    <location>
        <begin position="290"/>
        <end position="309"/>
    </location>
</feature>
<evidence type="ECO:0000259" key="8">
    <source>
        <dbReference type="Pfam" id="PF12704"/>
    </source>
</evidence>
<feature type="transmembrane region" description="Helical" evidence="6">
    <location>
        <begin position="717"/>
        <end position="736"/>
    </location>
</feature>
<dbReference type="GO" id="GO:0022857">
    <property type="term" value="F:transmembrane transporter activity"/>
    <property type="evidence" value="ECO:0007669"/>
    <property type="project" value="TreeGrafter"/>
</dbReference>
<feature type="transmembrane region" description="Helical" evidence="6">
    <location>
        <begin position="751"/>
        <end position="771"/>
    </location>
</feature>
<dbReference type="Pfam" id="PF12704">
    <property type="entry name" value="MacB_PCD"/>
    <property type="match status" value="1"/>
</dbReference>
<evidence type="ECO:0000256" key="3">
    <source>
        <dbReference type="ARBA" id="ARBA00022692"/>
    </source>
</evidence>
<dbReference type="InterPro" id="IPR025857">
    <property type="entry name" value="MacB_PCD"/>
</dbReference>
<keyword evidence="10" id="KW-1185">Reference proteome</keyword>
<evidence type="ECO:0000256" key="4">
    <source>
        <dbReference type="ARBA" id="ARBA00022989"/>
    </source>
</evidence>
<feature type="transmembrane region" description="Helical" evidence="6">
    <location>
        <begin position="20"/>
        <end position="43"/>
    </location>
</feature>
<dbReference type="Pfam" id="PF02687">
    <property type="entry name" value="FtsX"/>
    <property type="match status" value="2"/>
</dbReference>
<dbReference type="GO" id="GO:0005886">
    <property type="term" value="C:plasma membrane"/>
    <property type="evidence" value="ECO:0007669"/>
    <property type="project" value="UniProtKB-SubCell"/>
</dbReference>
<dbReference type="PANTHER" id="PTHR30572:SF18">
    <property type="entry name" value="ABC-TYPE MACROLIDE FAMILY EXPORT SYSTEM PERMEASE COMPONENT 2"/>
    <property type="match status" value="1"/>
</dbReference>
<feature type="domain" description="ABC3 transporter permease C-terminal" evidence="7">
    <location>
        <begin position="293"/>
        <end position="409"/>
    </location>
</feature>
<evidence type="ECO:0000256" key="5">
    <source>
        <dbReference type="ARBA" id="ARBA00023136"/>
    </source>
</evidence>
<proteinExistence type="predicted"/>
<dbReference type="Proteomes" id="UP000304900">
    <property type="component" value="Unassembled WGS sequence"/>
</dbReference>
<evidence type="ECO:0000259" key="7">
    <source>
        <dbReference type="Pfam" id="PF02687"/>
    </source>
</evidence>
<feature type="transmembrane region" description="Helical" evidence="6">
    <location>
        <begin position="428"/>
        <end position="448"/>
    </location>
</feature>
<comment type="subcellular location">
    <subcellularLocation>
        <location evidence="1">Cell membrane</location>
        <topology evidence="1">Multi-pass membrane protein</topology>
    </subcellularLocation>
</comment>
<keyword evidence="3 6" id="KW-0812">Transmembrane</keyword>
<dbReference type="PANTHER" id="PTHR30572">
    <property type="entry name" value="MEMBRANE COMPONENT OF TRANSPORTER-RELATED"/>
    <property type="match status" value="1"/>
</dbReference>
<organism evidence="9 10">
    <name type="scientific">Dyadobacter frigoris</name>
    <dbReference type="NCBI Taxonomy" id="2576211"/>
    <lineage>
        <taxon>Bacteria</taxon>
        <taxon>Pseudomonadati</taxon>
        <taxon>Bacteroidota</taxon>
        <taxon>Cytophagia</taxon>
        <taxon>Cytophagales</taxon>
        <taxon>Spirosomataceae</taxon>
        <taxon>Dyadobacter</taxon>
    </lineage>
</organism>
<keyword evidence="4 6" id="KW-1133">Transmembrane helix</keyword>
<dbReference type="AlphaFoldDB" id="A0A4U6CTF3"/>
<dbReference type="EMBL" id="SZVO01000022">
    <property type="protein sequence ID" value="TKT86965.1"/>
    <property type="molecule type" value="Genomic_DNA"/>
</dbReference>
<accession>A0A4U6CTF3</accession>
<dbReference type="InterPro" id="IPR003838">
    <property type="entry name" value="ABC3_permease_C"/>
</dbReference>
<feature type="transmembrane region" description="Helical" evidence="6">
    <location>
        <begin position="343"/>
        <end position="364"/>
    </location>
</feature>
<evidence type="ECO:0000256" key="6">
    <source>
        <dbReference type="SAM" id="Phobius"/>
    </source>
</evidence>
<evidence type="ECO:0000313" key="9">
    <source>
        <dbReference type="EMBL" id="TKT86965.1"/>
    </source>
</evidence>
<evidence type="ECO:0000256" key="2">
    <source>
        <dbReference type="ARBA" id="ARBA00022475"/>
    </source>
</evidence>
<keyword evidence="5 6" id="KW-0472">Membrane</keyword>
<dbReference type="OrthoDB" id="1451596at2"/>
<feature type="transmembrane region" description="Helical" evidence="6">
    <location>
        <begin position="384"/>
        <end position="407"/>
    </location>
</feature>
<keyword evidence="2" id="KW-1003">Cell membrane</keyword>
<protein>
    <submittedName>
        <fullName evidence="9">FtsX-like permease family protein</fullName>
    </submittedName>
</protein>
<gene>
    <name evidence="9" type="ORF">FDK13_31465</name>
</gene>